<dbReference type="PANTHER" id="PTHR16284">
    <property type="entry name" value="PROTEIN CDV3 HOMOLOG"/>
    <property type="match status" value="1"/>
</dbReference>
<protein>
    <submittedName>
        <fullName evidence="3">Protein CDV3 like protein</fullName>
    </submittedName>
</protein>
<feature type="compositionally biased region" description="Acidic residues" evidence="2">
    <location>
        <begin position="50"/>
        <end position="66"/>
    </location>
</feature>
<dbReference type="OrthoDB" id="6288097at2759"/>
<dbReference type="InterPro" id="IPR026806">
    <property type="entry name" value="CDV3"/>
</dbReference>
<organism evidence="3 4">
    <name type="scientific">Melipona quadrifasciata</name>
    <dbReference type="NCBI Taxonomy" id="166423"/>
    <lineage>
        <taxon>Eukaryota</taxon>
        <taxon>Metazoa</taxon>
        <taxon>Ecdysozoa</taxon>
        <taxon>Arthropoda</taxon>
        <taxon>Hexapoda</taxon>
        <taxon>Insecta</taxon>
        <taxon>Pterygota</taxon>
        <taxon>Neoptera</taxon>
        <taxon>Endopterygota</taxon>
        <taxon>Hymenoptera</taxon>
        <taxon>Apocrita</taxon>
        <taxon>Aculeata</taxon>
        <taxon>Apoidea</taxon>
        <taxon>Anthophila</taxon>
        <taxon>Apidae</taxon>
        <taxon>Melipona</taxon>
    </lineage>
</organism>
<evidence type="ECO:0000256" key="1">
    <source>
        <dbReference type="ARBA" id="ARBA00006062"/>
    </source>
</evidence>
<dbReference type="Pfam" id="PF15359">
    <property type="entry name" value="CDV3"/>
    <property type="match status" value="1"/>
</dbReference>
<reference evidence="3 4" key="1">
    <citation type="submission" date="2015-07" db="EMBL/GenBank/DDBJ databases">
        <title>The genome of Melipona quadrifasciata.</title>
        <authorList>
            <person name="Pan H."/>
            <person name="Kapheim K."/>
        </authorList>
    </citation>
    <scope>NUCLEOTIDE SEQUENCE [LARGE SCALE GENOMIC DNA]</scope>
    <source>
        <strain evidence="3">0111107301</strain>
        <tissue evidence="3">Whole body</tissue>
    </source>
</reference>
<feature type="compositionally biased region" description="Polar residues" evidence="2">
    <location>
        <begin position="213"/>
        <end position="223"/>
    </location>
</feature>
<keyword evidence="4" id="KW-1185">Reference proteome</keyword>
<accession>A0A0M9AAI1</accession>
<evidence type="ECO:0000313" key="4">
    <source>
        <dbReference type="Proteomes" id="UP000053105"/>
    </source>
</evidence>
<dbReference type="Proteomes" id="UP000053105">
    <property type="component" value="Unassembled WGS sequence"/>
</dbReference>
<dbReference type="AlphaFoldDB" id="A0A0M9AAI1"/>
<dbReference type="PANTHER" id="PTHR16284:SF13">
    <property type="entry name" value="PROTEIN CDV3 HOMOLOG"/>
    <property type="match status" value="1"/>
</dbReference>
<feature type="compositionally biased region" description="Polar residues" evidence="2">
    <location>
        <begin position="180"/>
        <end position="191"/>
    </location>
</feature>
<dbReference type="STRING" id="166423.A0A0M9AAI1"/>
<gene>
    <name evidence="3" type="ORF">WN51_13031</name>
</gene>
<dbReference type="GO" id="GO:0005737">
    <property type="term" value="C:cytoplasm"/>
    <property type="evidence" value="ECO:0007669"/>
    <property type="project" value="TreeGrafter"/>
</dbReference>
<evidence type="ECO:0000313" key="3">
    <source>
        <dbReference type="EMBL" id="KOX80547.1"/>
    </source>
</evidence>
<proteinExistence type="inferred from homology"/>
<evidence type="ECO:0000256" key="2">
    <source>
        <dbReference type="SAM" id="MobiDB-lite"/>
    </source>
</evidence>
<feature type="compositionally biased region" description="Basic and acidic residues" evidence="2">
    <location>
        <begin position="199"/>
        <end position="210"/>
    </location>
</feature>
<sequence>MADLDDFFAKKDRKKAKGKKFTTTEEIAKKLEETGKRLGKKSKDKPVNPEGEETQQTEDEDEWREFEEEKKDYTGLKIGNLTMNESIDAESDDEKGTGDNSSDGESGEGGTKHSGPWKKPELPPQPEVTETAAPPPPPPVTSGSSYKPPHLRNMPAVVASPRQRAKNVAPDIHSEEYFPTLNSKQQQSNEPSGPWGRRKRDEGTFEEVRNRGGSRSYSVQDAQAQAPKLSLGNKYDSKKKNGSEPYMQNRGNENKKKRSLE</sequence>
<dbReference type="EMBL" id="KQ435700">
    <property type="protein sequence ID" value="KOX80547.1"/>
    <property type="molecule type" value="Genomic_DNA"/>
</dbReference>
<name>A0A0M9AAI1_9HYME</name>
<feature type="region of interest" description="Disordered" evidence="2">
    <location>
        <begin position="32"/>
        <end position="261"/>
    </location>
</feature>
<comment type="similarity">
    <text evidence="1">Belongs to the CDV3 family.</text>
</comment>